<evidence type="ECO:0000256" key="8">
    <source>
        <dbReference type="ARBA" id="ARBA00066694"/>
    </source>
</evidence>
<evidence type="ECO:0000313" key="15">
    <source>
        <dbReference type="EMBL" id="GHC71408.1"/>
    </source>
</evidence>
<dbReference type="Gene3D" id="1.20.140.10">
    <property type="entry name" value="Butyryl-CoA Dehydrogenase, subunit A, domain 3"/>
    <property type="match status" value="1"/>
</dbReference>
<organism evidence="15 16">
    <name type="scientific">Limoniibacter endophyticus</name>
    <dbReference type="NCBI Taxonomy" id="1565040"/>
    <lineage>
        <taxon>Bacteria</taxon>
        <taxon>Pseudomonadati</taxon>
        <taxon>Pseudomonadota</taxon>
        <taxon>Alphaproteobacteria</taxon>
        <taxon>Hyphomicrobiales</taxon>
        <taxon>Bartonellaceae</taxon>
        <taxon>Limoniibacter</taxon>
    </lineage>
</organism>
<evidence type="ECO:0000259" key="11">
    <source>
        <dbReference type="Pfam" id="PF00441"/>
    </source>
</evidence>
<keyword evidence="16" id="KW-1185">Reference proteome</keyword>
<evidence type="ECO:0000256" key="5">
    <source>
        <dbReference type="ARBA" id="ARBA00023002"/>
    </source>
</evidence>
<dbReference type="Gene3D" id="2.40.110.10">
    <property type="entry name" value="Butyryl-CoA Dehydrogenase, subunit A, domain 2"/>
    <property type="match status" value="1"/>
</dbReference>
<feature type="domain" description="Acyl-CoA oxidase/dehydrogenase middle" evidence="12">
    <location>
        <begin position="160"/>
        <end position="267"/>
    </location>
</feature>
<name>A0A8J3DMQ5_9HYPH</name>
<dbReference type="InterPro" id="IPR036250">
    <property type="entry name" value="AcylCo_DH-like_C"/>
</dbReference>
<comment type="similarity">
    <text evidence="2 10">Belongs to the acyl-CoA dehydrogenase family.</text>
</comment>
<keyword evidence="4 10" id="KW-0274">FAD</keyword>
<dbReference type="GO" id="GO:0050660">
    <property type="term" value="F:flavin adenine dinucleotide binding"/>
    <property type="evidence" value="ECO:0007669"/>
    <property type="project" value="InterPro"/>
</dbReference>
<dbReference type="EMBL" id="BMZO01000005">
    <property type="protein sequence ID" value="GHC71408.1"/>
    <property type="molecule type" value="Genomic_DNA"/>
</dbReference>
<dbReference type="InterPro" id="IPR013786">
    <property type="entry name" value="AcylCoA_DH/ox_N"/>
</dbReference>
<dbReference type="Pfam" id="PF02770">
    <property type="entry name" value="Acyl-CoA_dh_M"/>
    <property type="match status" value="1"/>
</dbReference>
<evidence type="ECO:0000313" key="16">
    <source>
        <dbReference type="Proteomes" id="UP000641137"/>
    </source>
</evidence>
<dbReference type="InterPro" id="IPR006091">
    <property type="entry name" value="Acyl-CoA_Oxase/DH_mid-dom"/>
</dbReference>
<dbReference type="SUPFAM" id="SSF56645">
    <property type="entry name" value="Acyl-CoA dehydrogenase NM domain-like"/>
    <property type="match status" value="1"/>
</dbReference>
<evidence type="ECO:0000256" key="3">
    <source>
        <dbReference type="ARBA" id="ARBA00022630"/>
    </source>
</evidence>
<evidence type="ECO:0000256" key="7">
    <source>
        <dbReference type="ARBA" id="ARBA00058683"/>
    </source>
</evidence>
<protein>
    <recommendedName>
        <fullName evidence="9">3-methylmercaptopropionyl-CoA dehydrogenase</fullName>
        <ecNumber evidence="8">1.3.99.41</ecNumber>
    </recommendedName>
</protein>
<reference evidence="15" key="2">
    <citation type="submission" date="2020-09" db="EMBL/GenBank/DDBJ databases">
        <authorList>
            <person name="Sun Q."/>
            <person name="Kim S."/>
        </authorList>
    </citation>
    <scope>NUCLEOTIDE SEQUENCE</scope>
    <source>
        <strain evidence="15">KCTC 42097</strain>
    </source>
</reference>
<comment type="function">
    <text evidence="7">Involved in the assimilation of dimethylsulphoniopropionate (DMSP), an important compound in the fixation of carbon in marine phytoplankton, by mediating the conversion of 3-(methylthio)propanoyl-CoA (MMPA-CoA) to 3-(methylthio)acryloyl-CoA (MTA-CoA).</text>
</comment>
<keyword evidence="5 10" id="KW-0560">Oxidoreductase</keyword>
<dbReference type="AlphaFoldDB" id="A0A8J3DMQ5"/>
<dbReference type="FunFam" id="2.40.110.10:FF:000031">
    <property type="entry name" value="Acyl-CoA dehydrogenase, putative"/>
    <property type="match status" value="1"/>
</dbReference>
<sequence>MYRAPVDEIAFALRHHAGLSQVLGDGVFSHLDDDVLDAIMGEAGRFASEEIAPLNLSGDREGAKLANGAITTPKGWKEAYAHWREGGWNGLSAPEAYGGQDLPLVVNMAAFEMWASASVAFALGPTLTMGGIEALAAHGSPELQKRYLEKLVSGEWMATMNLTEPQAGSDLSTVRTKAVPEGDGTYRLSGQKIFITFGEHDFTDNIVHLVLARLPDAPEGTRGISLFLVPKFLVNEDGTLGKRNDVICSGVEHKMGIHGSPTCTMVYGDGGAHSEVGTGAIGWLVGEENRGLNCMFTMMNNARVAIGAHGVGLCEAATQKALEYARERRQGKAKAVASEGAVAILHHADIQRELLTMKALTAASRALVYSCALAIDLAHANEDTEKKKYWQERANLLTPLAKAFSSDNAVEVTGRGVQVHGGMGFIEETGAAVFYRDARIGTIYEGTNGIQAIDLVMRKLPQSGGQHVLSYIGELSEQVDAFKASGEATAEVAARLSWGLDQLRDATVFLQEKLQAGDEQPLMAAATPYLRLFSIVLGAVLLSRGVTHDPEGQSPLLRFYAENLLAEAAGLKDRVIHGAASLDEAAKLLWKD</sequence>
<evidence type="ECO:0000256" key="9">
    <source>
        <dbReference type="ARBA" id="ARBA00069043"/>
    </source>
</evidence>
<evidence type="ECO:0000259" key="12">
    <source>
        <dbReference type="Pfam" id="PF02770"/>
    </source>
</evidence>
<gene>
    <name evidence="15" type="ORF">GCM10010136_18560</name>
</gene>
<dbReference type="InterPro" id="IPR009100">
    <property type="entry name" value="AcylCoA_DH/oxidase_NM_dom_sf"/>
</dbReference>
<dbReference type="InterPro" id="IPR037069">
    <property type="entry name" value="AcylCoA_DH/ox_N_sf"/>
</dbReference>
<dbReference type="InterPro" id="IPR009075">
    <property type="entry name" value="AcylCo_DH/oxidase_C"/>
</dbReference>
<dbReference type="PANTHER" id="PTHR42803:SF1">
    <property type="entry name" value="BROAD-SPECIFICITY LINEAR ACYL-COA DEHYDROGENASE FADE5"/>
    <property type="match status" value="1"/>
</dbReference>
<comment type="caution">
    <text evidence="15">The sequence shown here is derived from an EMBL/GenBank/DDBJ whole genome shotgun (WGS) entry which is preliminary data.</text>
</comment>
<dbReference type="InterPro" id="IPR052166">
    <property type="entry name" value="Diverse_Acyl-CoA_DH"/>
</dbReference>
<dbReference type="Proteomes" id="UP000641137">
    <property type="component" value="Unassembled WGS sequence"/>
</dbReference>
<dbReference type="GO" id="GO:0016627">
    <property type="term" value="F:oxidoreductase activity, acting on the CH-CH group of donors"/>
    <property type="evidence" value="ECO:0007669"/>
    <property type="project" value="InterPro"/>
</dbReference>
<dbReference type="PANTHER" id="PTHR42803">
    <property type="entry name" value="ACYL-COA DEHYDROGENASE"/>
    <property type="match status" value="1"/>
</dbReference>
<reference evidence="15" key="1">
    <citation type="journal article" date="2014" name="Int. J. Syst. Evol. Microbiol.">
        <title>Complete genome sequence of Corynebacterium casei LMG S-19264T (=DSM 44701T), isolated from a smear-ripened cheese.</title>
        <authorList>
            <consortium name="US DOE Joint Genome Institute (JGI-PGF)"/>
            <person name="Walter F."/>
            <person name="Albersmeier A."/>
            <person name="Kalinowski J."/>
            <person name="Ruckert C."/>
        </authorList>
    </citation>
    <scope>NUCLEOTIDE SEQUENCE</scope>
    <source>
        <strain evidence="15">KCTC 42097</strain>
    </source>
</reference>
<accession>A0A8J3DMQ5</accession>
<feature type="domain" description="Acyl-CoA dehydrogenase/oxidase N-terminal" evidence="13">
    <location>
        <begin position="38"/>
        <end position="155"/>
    </location>
</feature>
<evidence type="ECO:0000256" key="6">
    <source>
        <dbReference type="ARBA" id="ARBA00051388"/>
    </source>
</evidence>
<feature type="domain" description="Acetyl-CoA dehydrogenase-like C-terminal" evidence="14">
    <location>
        <begin position="477"/>
        <end position="582"/>
    </location>
</feature>
<dbReference type="InterPro" id="IPR025878">
    <property type="entry name" value="Acyl-CoA_dh-like_C_dom"/>
</dbReference>
<keyword evidence="3 10" id="KW-0285">Flavoprotein</keyword>
<dbReference type="EC" id="1.3.99.41" evidence="8"/>
<dbReference type="Pfam" id="PF00441">
    <property type="entry name" value="Acyl-CoA_dh_1"/>
    <property type="match status" value="1"/>
</dbReference>
<dbReference type="RefSeq" id="WP_189489701.1">
    <property type="nucleotide sequence ID" value="NZ_BMZO01000005.1"/>
</dbReference>
<evidence type="ECO:0000256" key="1">
    <source>
        <dbReference type="ARBA" id="ARBA00001974"/>
    </source>
</evidence>
<evidence type="ECO:0000256" key="2">
    <source>
        <dbReference type="ARBA" id="ARBA00009347"/>
    </source>
</evidence>
<dbReference type="SUPFAM" id="SSF47203">
    <property type="entry name" value="Acyl-CoA dehydrogenase C-terminal domain-like"/>
    <property type="match status" value="1"/>
</dbReference>
<dbReference type="Pfam" id="PF12806">
    <property type="entry name" value="Acyl-CoA_dh_C"/>
    <property type="match status" value="1"/>
</dbReference>
<comment type="cofactor">
    <cofactor evidence="1 10">
        <name>FAD</name>
        <dbReference type="ChEBI" id="CHEBI:57692"/>
    </cofactor>
</comment>
<feature type="domain" description="Acyl-CoA dehydrogenase/oxidase C-terminal" evidence="11">
    <location>
        <begin position="289"/>
        <end position="457"/>
    </location>
</feature>
<proteinExistence type="inferred from homology"/>
<evidence type="ECO:0000259" key="13">
    <source>
        <dbReference type="Pfam" id="PF02771"/>
    </source>
</evidence>
<dbReference type="InterPro" id="IPR046373">
    <property type="entry name" value="Acyl-CoA_Oxase/DH_mid-dom_sf"/>
</dbReference>
<dbReference type="Gene3D" id="1.10.540.10">
    <property type="entry name" value="Acyl-CoA dehydrogenase/oxidase, N-terminal domain"/>
    <property type="match status" value="1"/>
</dbReference>
<comment type="catalytic activity">
    <reaction evidence="6">
        <text>3-(methylsulfanyl)propanoyl-CoA + oxidized [electron-transfer flavoprotein] + H(+) = 3-(methylsulfanyl)acryloyl-CoA + reduced [electron-transfer flavoprotein]</text>
        <dbReference type="Rhea" id="RHEA:52612"/>
        <dbReference type="Rhea" id="RHEA-COMP:10685"/>
        <dbReference type="Rhea" id="RHEA-COMP:10686"/>
        <dbReference type="ChEBI" id="CHEBI:15378"/>
        <dbReference type="ChEBI" id="CHEBI:57692"/>
        <dbReference type="ChEBI" id="CHEBI:58307"/>
        <dbReference type="ChEBI" id="CHEBI:82815"/>
        <dbReference type="ChEBI" id="CHEBI:84994"/>
        <dbReference type="EC" id="1.3.99.41"/>
    </reaction>
    <physiologicalReaction direction="left-to-right" evidence="6">
        <dbReference type="Rhea" id="RHEA:52613"/>
    </physiologicalReaction>
</comment>
<dbReference type="Pfam" id="PF02771">
    <property type="entry name" value="Acyl-CoA_dh_N"/>
    <property type="match status" value="1"/>
</dbReference>
<evidence type="ECO:0000259" key="14">
    <source>
        <dbReference type="Pfam" id="PF12806"/>
    </source>
</evidence>
<evidence type="ECO:0000256" key="10">
    <source>
        <dbReference type="RuleBase" id="RU362125"/>
    </source>
</evidence>
<evidence type="ECO:0000256" key="4">
    <source>
        <dbReference type="ARBA" id="ARBA00022827"/>
    </source>
</evidence>